<name>A0ABD6Q9G1_9BURK</name>
<gene>
    <name evidence="1" type="ORF">BGV66_04445</name>
</gene>
<evidence type="ECO:0000313" key="1">
    <source>
        <dbReference type="EMBL" id="OJA50149.1"/>
    </source>
</evidence>
<protein>
    <submittedName>
        <fullName evidence="1">Uncharacterized protein</fullName>
    </submittedName>
</protein>
<evidence type="ECO:0000313" key="2">
    <source>
        <dbReference type="Proteomes" id="UP000183667"/>
    </source>
</evidence>
<organism evidence="1 2">
    <name type="scientific">Burkholderia ubonensis</name>
    <dbReference type="NCBI Taxonomy" id="101571"/>
    <lineage>
        <taxon>Bacteria</taxon>
        <taxon>Pseudomonadati</taxon>
        <taxon>Pseudomonadota</taxon>
        <taxon>Betaproteobacteria</taxon>
        <taxon>Burkholderiales</taxon>
        <taxon>Burkholderiaceae</taxon>
        <taxon>Burkholderia</taxon>
        <taxon>Burkholderia cepacia complex</taxon>
    </lineage>
</organism>
<dbReference type="AlphaFoldDB" id="A0ABD6Q9G1"/>
<reference evidence="2" key="1">
    <citation type="submission" date="2016-08" db="EMBL/GenBank/DDBJ databases">
        <title>Population biology and virulence potential of Burkholderia ubonensis.</title>
        <authorList>
            <person name="Price E.P."/>
            <person name="Currie B.J."/>
            <person name="Wagner D.M."/>
        </authorList>
    </citation>
    <scope>NUCLEOTIDE SEQUENCE [LARGE SCALE GENOMIC DNA]</scope>
    <source>
        <strain evidence="2">MSMB0103</strain>
    </source>
</reference>
<comment type="caution">
    <text evidence="1">The sequence shown here is derived from an EMBL/GenBank/DDBJ whole genome shotgun (WGS) entry which is preliminary data.</text>
</comment>
<sequence>MMIGDGVSAYVSIKDNGSPVLFLGPYIFRDSWLFMSKVAIMVDGDVILDQNLDVKSADREVFPGGIQEHTDFIVNNDQIEALRRMKSDSKVVVRITGTKGYMTLSKNDTAAVKNKIIEVIRVYDLIQGAVKDVIPPSGT</sequence>
<dbReference type="EMBL" id="MEAU01000004">
    <property type="protein sequence ID" value="OJA50149.1"/>
    <property type="molecule type" value="Genomic_DNA"/>
</dbReference>
<accession>A0ABD6Q9G1</accession>
<proteinExistence type="predicted"/>
<dbReference type="Proteomes" id="UP000183667">
    <property type="component" value="Unassembled WGS sequence"/>
</dbReference>